<accession>A0A7W2IS72</accession>
<dbReference type="PANTHER" id="PTHR37807">
    <property type="entry name" value="OS07G0160300 PROTEIN"/>
    <property type="match status" value="1"/>
</dbReference>
<proteinExistence type="predicted"/>
<dbReference type="Gene3D" id="3.40.50.300">
    <property type="entry name" value="P-loop containing nucleotide triphosphate hydrolases"/>
    <property type="match status" value="1"/>
</dbReference>
<dbReference type="PANTHER" id="PTHR37807:SF3">
    <property type="entry name" value="OS07G0160300 PROTEIN"/>
    <property type="match status" value="1"/>
</dbReference>
<dbReference type="RefSeq" id="WP_182105874.1">
    <property type="nucleotide sequence ID" value="NZ_JACFYF010000001.1"/>
</dbReference>
<evidence type="ECO:0000313" key="1">
    <source>
        <dbReference type="EMBL" id="MBA5761034.1"/>
    </source>
</evidence>
<reference evidence="1 2" key="1">
    <citation type="submission" date="2020-07" db="EMBL/GenBank/DDBJ databases">
        <title>Vibrio marinisediminis sp. nov., isolated from marine sediment.</title>
        <authorList>
            <person name="Ji X."/>
        </authorList>
    </citation>
    <scope>NUCLEOTIDE SEQUENCE [LARGE SCALE GENOMIC DNA]</scope>
    <source>
        <strain evidence="1 2">404</strain>
    </source>
</reference>
<comment type="caution">
    <text evidence="1">The sequence shown here is derived from an EMBL/GenBank/DDBJ whole genome shotgun (WGS) entry which is preliminary data.</text>
</comment>
<dbReference type="Pfam" id="PF13671">
    <property type="entry name" value="AAA_33"/>
    <property type="match status" value="1"/>
</dbReference>
<gene>
    <name evidence="1" type="ORF">H2O73_01665</name>
</gene>
<dbReference type="InterPro" id="IPR027417">
    <property type="entry name" value="P-loop_NTPase"/>
</dbReference>
<dbReference type="SUPFAM" id="SSF52540">
    <property type="entry name" value="P-loop containing nucleoside triphosphate hydrolases"/>
    <property type="match status" value="1"/>
</dbReference>
<organism evidence="1 2">
    <name type="scientific">Vibrio marinisediminis</name>
    <dbReference type="NCBI Taxonomy" id="2758441"/>
    <lineage>
        <taxon>Bacteria</taxon>
        <taxon>Pseudomonadati</taxon>
        <taxon>Pseudomonadota</taxon>
        <taxon>Gammaproteobacteria</taxon>
        <taxon>Vibrionales</taxon>
        <taxon>Vibrionaceae</taxon>
        <taxon>Vibrio</taxon>
    </lineage>
</organism>
<name>A0A7W2IS72_9VIBR</name>
<dbReference type="Proteomes" id="UP000571701">
    <property type="component" value="Unassembled WGS sequence"/>
</dbReference>
<dbReference type="AlphaFoldDB" id="A0A7W2IS72"/>
<sequence>MTLPTLYIFSGLPGSGKSTLAKELAKQINATYLRIDTVEQGLRDLCQYRVEGEGYRLSYRIISDNLKLGLSAIADCCNPIELTREEWQQVAVETGARYINIEIICSDETEHKIRVEQRIAEVANLKLPTWQDVVKREYHPWQTPVVRIDTAGKSIQSSINELRQKLNG</sequence>
<dbReference type="EMBL" id="JACFYF010000001">
    <property type="protein sequence ID" value="MBA5761034.1"/>
    <property type="molecule type" value="Genomic_DNA"/>
</dbReference>
<evidence type="ECO:0000313" key="2">
    <source>
        <dbReference type="Proteomes" id="UP000571701"/>
    </source>
</evidence>
<keyword evidence="2" id="KW-1185">Reference proteome</keyword>
<protein>
    <submittedName>
        <fullName evidence="1">AAA family ATPase</fullName>
    </submittedName>
</protein>